<keyword evidence="2" id="KW-1185">Reference proteome</keyword>
<dbReference type="EMBL" id="JAMKPW020000027">
    <property type="protein sequence ID" value="KAK8204375.1"/>
    <property type="molecule type" value="Genomic_DNA"/>
</dbReference>
<gene>
    <name evidence="1" type="ORF">M8818_005104</name>
</gene>
<evidence type="ECO:0000313" key="1">
    <source>
        <dbReference type="EMBL" id="KAK8204375.1"/>
    </source>
</evidence>
<dbReference type="Proteomes" id="UP001320706">
    <property type="component" value="Unassembled WGS sequence"/>
</dbReference>
<evidence type="ECO:0000313" key="2">
    <source>
        <dbReference type="Proteomes" id="UP001320706"/>
    </source>
</evidence>
<name>A0ACC3S9S5_9PEZI</name>
<sequence length="188" mass="20766">MLFSAAQRISYVLSLLPMRAFPHNYVRLNSIVYYVMIWLRNDEPRSATASEACRFAASLLLIASGRPIKPIIARDIVLLATCSDQLILLFNSTSSSASVVSRLQAVCPVSPAEGVVIDPVNTLHKRHSTFVSIEETTRFDMSDAGLSMFARHGVVQCGPLIGNWGRELKGSDVFDFDCNHLCVSMRSE</sequence>
<comment type="caution">
    <text evidence="1">The sequence shown here is derived from an EMBL/GenBank/DDBJ whole genome shotgun (WGS) entry which is preliminary data.</text>
</comment>
<protein>
    <submittedName>
        <fullName evidence="1">Uncharacterized protein</fullName>
    </submittedName>
</protein>
<reference evidence="1" key="1">
    <citation type="submission" date="2024-02" db="EMBL/GenBank/DDBJ databases">
        <title>Metagenome Assembled Genome of Zalaria obscura JY119.</title>
        <authorList>
            <person name="Vighnesh L."/>
            <person name="Jagadeeshwari U."/>
            <person name="Venkata Ramana C."/>
            <person name="Sasikala C."/>
        </authorList>
    </citation>
    <scope>NUCLEOTIDE SEQUENCE</scope>
    <source>
        <strain evidence="1">JY119</strain>
    </source>
</reference>
<accession>A0ACC3S9S5</accession>
<proteinExistence type="predicted"/>
<organism evidence="1 2">
    <name type="scientific">Zalaria obscura</name>
    <dbReference type="NCBI Taxonomy" id="2024903"/>
    <lineage>
        <taxon>Eukaryota</taxon>
        <taxon>Fungi</taxon>
        <taxon>Dikarya</taxon>
        <taxon>Ascomycota</taxon>
        <taxon>Pezizomycotina</taxon>
        <taxon>Dothideomycetes</taxon>
        <taxon>Dothideomycetidae</taxon>
        <taxon>Dothideales</taxon>
        <taxon>Zalariaceae</taxon>
        <taxon>Zalaria</taxon>
    </lineage>
</organism>